<dbReference type="InterPro" id="IPR036736">
    <property type="entry name" value="ACP-like_sf"/>
</dbReference>
<dbReference type="InterPro" id="IPR045851">
    <property type="entry name" value="AMP-bd_C_sf"/>
</dbReference>
<dbReference type="RefSeq" id="WP_205802354.1">
    <property type="nucleotide sequence ID" value="NZ_CP078078.1"/>
</dbReference>
<dbReference type="SMART" id="SM00823">
    <property type="entry name" value="PKS_PP"/>
    <property type="match status" value="1"/>
</dbReference>
<dbReference type="InterPro" id="IPR009081">
    <property type="entry name" value="PP-bd_ACP"/>
</dbReference>
<dbReference type="Proteomes" id="UP000830631">
    <property type="component" value="Chromosome"/>
</dbReference>
<evidence type="ECO:0000313" key="6">
    <source>
        <dbReference type="Proteomes" id="UP000830631"/>
    </source>
</evidence>
<evidence type="ECO:0000259" key="4">
    <source>
        <dbReference type="PROSITE" id="PS50075"/>
    </source>
</evidence>
<dbReference type="SUPFAM" id="SSF47336">
    <property type="entry name" value="ACP-like"/>
    <property type="match status" value="1"/>
</dbReference>
<dbReference type="SUPFAM" id="SSF56801">
    <property type="entry name" value="Acetyl-CoA synthetase-like"/>
    <property type="match status" value="1"/>
</dbReference>
<dbReference type="InterPro" id="IPR023213">
    <property type="entry name" value="CAT-like_dom_sf"/>
</dbReference>
<evidence type="ECO:0000256" key="2">
    <source>
        <dbReference type="ARBA" id="ARBA00022450"/>
    </source>
</evidence>
<dbReference type="InterPro" id="IPR006162">
    <property type="entry name" value="Ppantetheine_attach_site"/>
</dbReference>
<dbReference type="CDD" id="cd05930">
    <property type="entry name" value="A_NRPS"/>
    <property type="match status" value="1"/>
</dbReference>
<feature type="domain" description="Carrier" evidence="4">
    <location>
        <begin position="562"/>
        <end position="635"/>
    </location>
</feature>
<sequence>MTTMNLTESLQWNGLQLITHGAALVSPARDWDLGLTLYAYLEDWAERQPERIAAVDVEGEQISYREMLLRVRRRAAHLREVAAAQRFVLSRRGRSVECLIDIVACNAIGAIYVPVDPAWPAYRLEHVTRTTDPAIILADDAEADVTYDPATHGELIRRVSDPANAPAYCLFTSGSTGQPKGALVAQMGMLNHLHSKVELLDLDRDSVVAETAPTTFDVSVWQFAVALLVGGAVRVVHDDEAQDPFGLSDLLTRERITHVEVVPTVLRELIHAIPTAAKLSALACMMVTGEELPLRLAQDWGARFEHIPLVNAYGPTECSDDVTHAEISEKTLAPGTVPIGAPIANTALYVLRHSEDSWHSVSPGEQGELFVAGPCVGLGYVGEDEKTAGAFATVDGYPFRIYRTGDLVRVRADGLLVYEGRSDRQVKINGVRIEPGEIENRILRETAGLSAVSVVKYIPAVRERSAIVIRETNESFLRPGDARLVAFFSVADGSPVTSEALEMRARDVLPAPMRPSRWLQVDELPLTANGKVDINRLESLAVELGGGDEVLGRTALIDRHRPDGEPARTSFLSLVESVLGHGVDSTSSFVEAGGDSLRAIQLSSRLRAQGKSARVADLLSGRPLEELERDVASKRDDPVADSTIESRVMSGSTDDRLPATCPMKLAQMGIYFQWLLEPESAYYNYQVLLESRGGLDAPKTRQALFSALHANPQLFARFEVAESGEFIQVFPSAGDIPQTADVEYVSSRADARARSKDLAAQPFDLENEPSLRVHELRVETGETWFVVTMNEILIDGWGTMKLAEFISELYDADGADTAAELARANLSAVARYFNRPVVDVEMSEESRAFWSKSLSGISLQPLLSDIDDASHDAYSSSIVEASLGHDTTVAIRTNASALSTTPFAVFVLAYSLALATVTESDDFVVGAPVSRRELHTLVDVPTLTLNMVAMRILIDRGRPCDELARDLSSSVTRAVSFSDSPFSSVVSEYAERTNGDPLFSTMVNMLTYPTSESWKGTESIRFIELDTGFTKYDGSLYVQQHGEDYTIQLAFKQANVSQQRARQILALTAWYLRSDLRSSSVRVDELIRRAMHDLDLSGIRAVESVDTREKVG</sequence>
<proteinExistence type="predicted"/>
<dbReference type="PANTHER" id="PTHR45527:SF1">
    <property type="entry name" value="FATTY ACID SYNTHASE"/>
    <property type="match status" value="1"/>
</dbReference>
<dbReference type="PROSITE" id="PS00012">
    <property type="entry name" value="PHOSPHOPANTETHEINE"/>
    <property type="match status" value="1"/>
</dbReference>
<reference evidence="5 6" key="1">
    <citation type="submission" date="2021-06" db="EMBL/GenBank/DDBJ databases">
        <title>Genome-based taxonomic framework of Microbacterium strains isolated from marine environment, the description of four new species and reclassification of four preexisting species.</title>
        <authorList>
            <person name="Lee S.D."/>
            <person name="Kim S.-M."/>
            <person name="Byeon Y.-S."/>
            <person name="Yang H.L."/>
            <person name="Kim I.S."/>
        </authorList>
    </citation>
    <scope>NUCLEOTIDE SEQUENCE [LARGE SCALE GENOMIC DNA]</scope>
    <source>
        <strain evidence="5 6">KSW4-10</strain>
    </source>
</reference>
<dbReference type="InterPro" id="IPR042099">
    <property type="entry name" value="ANL_N_sf"/>
</dbReference>
<accession>A0ABY4IU15</accession>
<keyword evidence="3" id="KW-0597">Phosphoprotein</keyword>
<evidence type="ECO:0000313" key="5">
    <source>
        <dbReference type="EMBL" id="UPL16277.1"/>
    </source>
</evidence>
<dbReference type="InterPro" id="IPR001242">
    <property type="entry name" value="Condensation_dom"/>
</dbReference>
<dbReference type="Pfam" id="PF00668">
    <property type="entry name" value="Condensation"/>
    <property type="match status" value="1"/>
</dbReference>
<dbReference type="Gene3D" id="1.10.1200.10">
    <property type="entry name" value="ACP-like"/>
    <property type="match status" value="1"/>
</dbReference>
<dbReference type="PROSITE" id="PS50075">
    <property type="entry name" value="CARRIER"/>
    <property type="match status" value="1"/>
</dbReference>
<name>A0ABY4IU15_9MICO</name>
<organism evidence="5 6">
    <name type="scientific">Microbacterium aurugineum</name>
    <dbReference type="NCBI Taxonomy" id="2851642"/>
    <lineage>
        <taxon>Bacteria</taxon>
        <taxon>Bacillati</taxon>
        <taxon>Actinomycetota</taxon>
        <taxon>Actinomycetes</taxon>
        <taxon>Micrococcales</taxon>
        <taxon>Microbacteriaceae</taxon>
        <taxon>Microbacterium</taxon>
    </lineage>
</organism>
<dbReference type="SUPFAM" id="SSF52777">
    <property type="entry name" value="CoA-dependent acyltransferases"/>
    <property type="match status" value="2"/>
</dbReference>
<gene>
    <name evidence="5" type="ORF">KV397_00150</name>
</gene>
<dbReference type="Pfam" id="PF00501">
    <property type="entry name" value="AMP-binding"/>
    <property type="match status" value="1"/>
</dbReference>
<protein>
    <submittedName>
        <fullName evidence="5">AMP-binding protein</fullName>
    </submittedName>
</protein>
<dbReference type="Gene3D" id="3.40.50.12780">
    <property type="entry name" value="N-terminal domain of ligase-like"/>
    <property type="match status" value="1"/>
</dbReference>
<dbReference type="EMBL" id="CP078078">
    <property type="protein sequence ID" value="UPL16277.1"/>
    <property type="molecule type" value="Genomic_DNA"/>
</dbReference>
<dbReference type="Gene3D" id="3.30.559.10">
    <property type="entry name" value="Chloramphenicol acetyltransferase-like domain"/>
    <property type="match status" value="1"/>
</dbReference>
<dbReference type="Gene3D" id="3.30.300.30">
    <property type="match status" value="1"/>
</dbReference>
<dbReference type="Pfam" id="PF00550">
    <property type="entry name" value="PP-binding"/>
    <property type="match status" value="1"/>
</dbReference>
<dbReference type="PANTHER" id="PTHR45527">
    <property type="entry name" value="NONRIBOSOMAL PEPTIDE SYNTHETASE"/>
    <property type="match status" value="1"/>
</dbReference>
<evidence type="ECO:0000256" key="1">
    <source>
        <dbReference type="ARBA" id="ARBA00001957"/>
    </source>
</evidence>
<dbReference type="InterPro" id="IPR020806">
    <property type="entry name" value="PKS_PP-bd"/>
</dbReference>
<dbReference type="InterPro" id="IPR000873">
    <property type="entry name" value="AMP-dep_synth/lig_dom"/>
</dbReference>
<keyword evidence="2" id="KW-0596">Phosphopantetheine</keyword>
<comment type="cofactor">
    <cofactor evidence="1">
        <name>pantetheine 4'-phosphate</name>
        <dbReference type="ChEBI" id="CHEBI:47942"/>
    </cofactor>
</comment>
<evidence type="ECO:0000256" key="3">
    <source>
        <dbReference type="ARBA" id="ARBA00022553"/>
    </source>
</evidence>
<dbReference type="Gene3D" id="3.30.559.30">
    <property type="entry name" value="Nonribosomal peptide synthetase, condensation domain"/>
    <property type="match status" value="1"/>
</dbReference>
<keyword evidence="6" id="KW-1185">Reference proteome</keyword>